<comment type="caution">
    <text evidence="1">The sequence shown here is derived from an EMBL/GenBank/DDBJ whole genome shotgun (WGS) entry which is preliminary data.</text>
</comment>
<dbReference type="RefSeq" id="WP_265126835.1">
    <property type="nucleotide sequence ID" value="NZ_JAPCHY010000003.1"/>
</dbReference>
<organism evidence="1 2">
    <name type="scientific">Xanthomonas chitinilytica</name>
    <dbReference type="NCBI Taxonomy" id="2989819"/>
    <lineage>
        <taxon>Bacteria</taxon>
        <taxon>Pseudomonadati</taxon>
        <taxon>Pseudomonadota</taxon>
        <taxon>Gammaproteobacteria</taxon>
        <taxon>Lysobacterales</taxon>
        <taxon>Lysobacteraceae</taxon>
        <taxon>Xanthomonas</taxon>
    </lineage>
</organism>
<reference evidence="1 2" key="1">
    <citation type="submission" date="2022-10" db="EMBL/GenBank/DDBJ databases">
        <title>Xanthomonas sp. H13-6.</title>
        <authorList>
            <person name="Liu X."/>
            <person name="Deng Z."/>
            <person name="Jiang Y."/>
            <person name="Yu T."/>
            <person name="Ai J."/>
        </authorList>
    </citation>
    <scope>NUCLEOTIDE SEQUENCE [LARGE SCALE GENOMIC DNA]</scope>
    <source>
        <strain evidence="1 2">H13-6</strain>
    </source>
</reference>
<dbReference type="EMBL" id="JAPCHY010000003">
    <property type="protein sequence ID" value="MCW4471875.1"/>
    <property type="molecule type" value="Genomic_DNA"/>
</dbReference>
<proteinExistence type="predicted"/>
<evidence type="ECO:0000313" key="2">
    <source>
        <dbReference type="Proteomes" id="UP001209922"/>
    </source>
</evidence>
<accession>A0ABT3JUS0</accession>
<dbReference type="Proteomes" id="UP001209922">
    <property type="component" value="Unassembled WGS sequence"/>
</dbReference>
<sequence length="205" mass="22413">MRSDRTDSRDRLRIAELAARLLREGSAGAPFQARRKAAARLGIRAEAALPTQAEIETALRQQQALFAGPAHASALSIKREAALQALAFLQPFEPRLVGPVLDGTASAHTPVTVHLHTDEPEAVPRFLHEQRIPANLATRRLRLQHGRGTPLPCWLFDADGVPFELLVLPRSALRQPPLQALDDRPMARASLAQLRQHIAAEAVDG</sequence>
<protein>
    <submittedName>
        <fullName evidence="1">Uncharacterized protein</fullName>
    </submittedName>
</protein>
<keyword evidence="2" id="KW-1185">Reference proteome</keyword>
<gene>
    <name evidence="1" type="ORF">OK345_05045</name>
</gene>
<evidence type="ECO:0000313" key="1">
    <source>
        <dbReference type="EMBL" id="MCW4471875.1"/>
    </source>
</evidence>
<name>A0ABT3JUS0_9XANT</name>